<evidence type="ECO:0000256" key="2">
    <source>
        <dbReference type="ARBA" id="ARBA00008773"/>
    </source>
</evidence>
<feature type="domain" description="X8" evidence="14">
    <location>
        <begin position="312"/>
        <end position="399"/>
    </location>
</feature>
<evidence type="ECO:0000256" key="7">
    <source>
        <dbReference type="ARBA" id="ARBA00023136"/>
    </source>
</evidence>
<dbReference type="Gene3D" id="1.20.58.1040">
    <property type="match status" value="1"/>
</dbReference>
<sequence length="669" mass="74138">MVFFSQIFLVFILGCTVAAEESVEKLRLYDSNAKMGHQTDVPFAVSVSVKDLYAVSNNVLMAETWLRTNVLAHYPNSRITHIVVGHNVLCVGNSVDKFGLILPSLKNIYYSVTRWGLEREIKVSPSLSSHCLKPQFADDLGENLIKSLLEFIQSTNSTYVVNPLQSSPLMSDGIQSLVSAHLESMRKLGVSKPSRINVVINGGKETKPISRKLSFVDTKVIDPYPSWPTPLPELSPLASVHVSVPAQIARVPLPPLVGSDSPPPFSLPWAPEHSPVVLPASPPLRFHFPPCNPSGSGAAAPGTGGVVENEKLWCVAKPSVPAETLQAAMDYACWEGGADCDEIQPQGNCYHPDTVFAHASFAFNSYWQKNKKRGGTCSFGGTAMIINSDPSLWLLSCQQIWLSTLRCSPAKIDLFANEEAKNEIYVWEIPGGSSVFVICSKGYDSHAECIQWDGKQQAAPKDWWVEDLCDLDIKIYKREIKKPGSVSTASKRTVAKLVDCYLAEASQDPNFLFQNSLVFQNCYPDSQDHNMMNFIVPFVTDHETIDIYMKDDRLQEAIGQHHPQAAGLLTYPLGPWQPYSLVGSLRYVTTDTEDEEWARPPTLEELKALTRELTALRLVVKAVATEVKGLIMSKMMLSMPWRGKEREAENTVQMHQEGALLPAMPRKPH</sequence>
<evidence type="ECO:0000256" key="9">
    <source>
        <dbReference type="ARBA" id="ARBA00023180"/>
    </source>
</evidence>
<evidence type="ECO:0000256" key="5">
    <source>
        <dbReference type="ARBA" id="ARBA00022729"/>
    </source>
</evidence>
<evidence type="ECO:0000256" key="6">
    <source>
        <dbReference type="ARBA" id="ARBA00022801"/>
    </source>
</evidence>
<keyword evidence="10" id="KW-0449">Lipoprotein</keyword>
<dbReference type="Pfam" id="PF00332">
    <property type="entry name" value="Glyco_hydro_17"/>
    <property type="match status" value="1"/>
</dbReference>
<dbReference type="FunFam" id="1.20.58.1040:FF:000001">
    <property type="entry name" value="Glucan endo-1,3-beta-glucosidase 4"/>
    <property type="match status" value="1"/>
</dbReference>
<dbReference type="PANTHER" id="PTHR31044">
    <property type="entry name" value="BETA-1,3 GLUCANASE"/>
    <property type="match status" value="1"/>
</dbReference>
<evidence type="ECO:0000259" key="14">
    <source>
        <dbReference type="SMART" id="SM00768"/>
    </source>
</evidence>
<dbReference type="PANTHER" id="PTHR31044:SF140">
    <property type="entry name" value="EXPRESSED PROTEIN"/>
    <property type="match status" value="1"/>
</dbReference>
<name>A0AAD3S940_NEPGR</name>
<keyword evidence="3" id="KW-1003">Cell membrane</keyword>
<dbReference type="GO" id="GO:0004553">
    <property type="term" value="F:hydrolase activity, hydrolyzing O-glycosyl compounds"/>
    <property type="evidence" value="ECO:0007669"/>
    <property type="project" value="InterPro"/>
</dbReference>
<dbReference type="EMBL" id="BSYO01000006">
    <property type="protein sequence ID" value="GMH06362.1"/>
    <property type="molecule type" value="Genomic_DNA"/>
</dbReference>
<feature type="signal peptide" evidence="13">
    <location>
        <begin position="1"/>
        <end position="19"/>
    </location>
</feature>
<gene>
    <name evidence="15" type="ORF">Nepgr_008202</name>
</gene>
<dbReference type="InterPro" id="IPR017853">
    <property type="entry name" value="GH"/>
</dbReference>
<keyword evidence="8" id="KW-1015">Disulfide bond</keyword>
<keyword evidence="4" id="KW-0336">GPI-anchor</keyword>
<dbReference type="InterPro" id="IPR044788">
    <property type="entry name" value="X8_dom_prot"/>
</dbReference>
<comment type="subcellular location">
    <subcellularLocation>
        <location evidence="1">Cell membrane</location>
        <topology evidence="1">Lipid-anchor</topology>
        <topology evidence="1">GPI-anchor</topology>
    </subcellularLocation>
</comment>
<comment type="caution">
    <text evidence="15">The sequence shown here is derived from an EMBL/GenBank/DDBJ whole genome shotgun (WGS) entry which is preliminary data.</text>
</comment>
<dbReference type="SMART" id="SM00768">
    <property type="entry name" value="X8"/>
    <property type="match status" value="1"/>
</dbReference>
<evidence type="ECO:0000256" key="3">
    <source>
        <dbReference type="ARBA" id="ARBA00022475"/>
    </source>
</evidence>
<dbReference type="Gene3D" id="3.20.20.80">
    <property type="entry name" value="Glycosidases"/>
    <property type="match status" value="1"/>
</dbReference>
<accession>A0AAD3S940</accession>
<keyword evidence="5 13" id="KW-0732">Signal</keyword>
<dbReference type="GO" id="GO:0005886">
    <property type="term" value="C:plasma membrane"/>
    <property type="evidence" value="ECO:0007669"/>
    <property type="project" value="UniProtKB-SubCell"/>
</dbReference>
<dbReference type="GO" id="GO:0005975">
    <property type="term" value="P:carbohydrate metabolic process"/>
    <property type="evidence" value="ECO:0007669"/>
    <property type="project" value="InterPro"/>
</dbReference>
<dbReference type="Proteomes" id="UP001279734">
    <property type="component" value="Unassembled WGS sequence"/>
</dbReference>
<evidence type="ECO:0000256" key="1">
    <source>
        <dbReference type="ARBA" id="ARBA00004609"/>
    </source>
</evidence>
<keyword evidence="6" id="KW-0378">Hydrolase</keyword>
<keyword evidence="16" id="KW-1185">Reference proteome</keyword>
<dbReference type="AlphaFoldDB" id="A0AAD3S940"/>
<evidence type="ECO:0000256" key="8">
    <source>
        <dbReference type="ARBA" id="ARBA00023157"/>
    </source>
</evidence>
<evidence type="ECO:0000256" key="12">
    <source>
        <dbReference type="RuleBase" id="RU004335"/>
    </source>
</evidence>
<dbReference type="Pfam" id="PF07983">
    <property type="entry name" value="X8"/>
    <property type="match status" value="1"/>
</dbReference>
<evidence type="ECO:0000256" key="4">
    <source>
        <dbReference type="ARBA" id="ARBA00022622"/>
    </source>
</evidence>
<evidence type="ECO:0000313" key="15">
    <source>
        <dbReference type="EMBL" id="GMH06362.1"/>
    </source>
</evidence>
<keyword evidence="9" id="KW-0325">Glycoprotein</keyword>
<protein>
    <recommendedName>
        <fullName evidence="14">X8 domain-containing protein</fullName>
    </recommendedName>
</protein>
<proteinExistence type="inferred from homology"/>
<organism evidence="15 16">
    <name type="scientific">Nepenthes gracilis</name>
    <name type="common">Slender pitcher plant</name>
    <dbReference type="NCBI Taxonomy" id="150966"/>
    <lineage>
        <taxon>Eukaryota</taxon>
        <taxon>Viridiplantae</taxon>
        <taxon>Streptophyta</taxon>
        <taxon>Embryophyta</taxon>
        <taxon>Tracheophyta</taxon>
        <taxon>Spermatophyta</taxon>
        <taxon>Magnoliopsida</taxon>
        <taxon>eudicotyledons</taxon>
        <taxon>Gunneridae</taxon>
        <taxon>Pentapetalae</taxon>
        <taxon>Caryophyllales</taxon>
        <taxon>Nepenthaceae</taxon>
        <taxon>Nepenthes</taxon>
    </lineage>
</organism>
<evidence type="ECO:0000256" key="10">
    <source>
        <dbReference type="ARBA" id="ARBA00023288"/>
    </source>
</evidence>
<dbReference type="InterPro" id="IPR012946">
    <property type="entry name" value="X8"/>
</dbReference>
<feature type="chain" id="PRO_5042046824" description="X8 domain-containing protein" evidence="13">
    <location>
        <begin position="20"/>
        <end position="669"/>
    </location>
</feature>
<comment type="similarity">
    <text evidence="2 12">Belongs to the glycosyl hydrolase 17 family.</text>
</comment>
<evidence type="ECO:0000256" key="11">
    <source>
        <dbReference type="ARBA" id="ARBA00023295"/>
    </source>
</evidence>
<evidence type="ECO:0000256" key="13">
    <source>
        <dbReference type="SAM" id="SignalP"/>
    </source>
</evidence>
<reference evidence="15" key="1">
    <citation type="submission" date="2023-05" db="EMBL/GenBank/DDBJ databases">
        <title>Nepenthes gracilis genome sequencing.</title>
        <authorList>
            <person name="Fukushima K."/>
        </authorList>
    </citation>
    <scope>NUCLEOTIDE SEQUENCE</scope>
    <source>
        <strain evidence="15">SING2019-196</strain>
    </source>
</reference>
<evidence type="ECO:0000313" key="16">
    <source>
        <dbReference type="Proteomes" id="UP001279734"/>
    </source>
</evidence>
<dbReference type="GO" id="GO:0009506">
    <property type="term" value="C:plasmodesma"/>
    <property type="evidence" value="ECO:0007669"/>
    <property type="project" value="UniProtKB-ARBA"/>
</dbReference>
<dbReference type="GO" id="GO:0098552">
    <property type="term" value="C:side of membrane"/>
    <property type="evidence" value="ECO:0007669"/>
    <property type="project" value="UniProtKB-KW"/>
</dbReference>
<keyword evidence="7" id="KW-0472">Membrane</keyword>
<dbReference type="InterPro" id="IPR000490">
    <property type="entry name" value="Glyco_hydro_17"/>
</dbReference>
<dbReference type="SUPFAM" id="SSF51445">
    <property type="entry name" value="(Trans)glycosidases"/>
    <property type="match status" value="1"/>
</dbReference>
<keyword evidence="11" id="KW-0326">Glycosidase</keyword>